<dbReference type="AlphaFoldDB" id="A0A3R7Q2V8"/>
<evidence type="ECO:0000256" key="6">
    <source>
        <dbReference type="ARBA" id="ARBA00022801"/>
    </source>
</evidence>
<dbReference type="CDD" id="cd22752">
    <property type="entry name" value="OTU_OTUD5-like"/>
    <property type="match status" value="1"/>
</dbReference>
<evidence type="ECO:0000313" key="10">
    <source>
        <dbReference type="EMBL" id="ROT67103.1"/>
    </source>
</evidence>
<dbReference type="OrthoDB" id="409956at2759"/>
<dbReference type="PANTHER" id="PTHR12419:SF4">
    <property type="entry name" value="OTU DOMAIN-CONTAINING PROTEIN 5"/>
    <property type="match status" value="1"/>
</dbReference>
<evidence type="ECO:0000256" key="2">
    <source>
        <dbReference type="ARBA" id="ARBA00010407"/>
    </source>
</evidence>
<feature type="compositionally biased region" description="Basic residues" evidence="8">
    <location>
        <begin position="9"/>
        <end position="22"/>
    </location>
</feature>
<feature type="region of interest" description="Disordered" evidence="8">
    <location>
        <begin position="242"/>
        <end position="362"/>
    </location>
</feature>
<name>A0A3R7Q2V8_PENVA</name>
<feature type="region of interest" description="Disordered" evidence="8">
    <location>
        <begin position="1"/>
        <end position="63"/>
    </location>
</feature>
<organism evidence="10 11">
    <name type="scientific">Penaeus vannamei</name>
    <name type="common">Whiteleg shrimp</name>
    <name type="synonym">Litopenaeus vannamei</name>
    <dbReference type="NCBI Taxonomy" id="6689"/>
    <lineage>
        <taxon>Eukaryota</taxon>
        <taxon>Metazoa</taxon>
        <taxon>Ecdysozoa</taxon>
        <taxon>Arthropoda</taxon>
        <taxon>Crustacea</taxon>
        <taxon>Multicrustacea</taxon>
        <taxon>Malacostraca</taxon>
        <taxon>Eumalacostraca</taxon>
        <taxon>Eucarida</taxon>
        <taxon>Decapoda</taxon>
        <taxon>Dendrobranchiata</taxon>
        <taxon>Penaeoidea</taxon>
        <taxon>Penaeidae</taxon>
        <taxon>Penaeus</taxon>
    </lineage>
</organism>
<dbReference type="Pfam" id="PF02338">
    <property type="entry name" value="OTU"/>
    <property type="match status" value="1"/>
</dbReference>
<accession>A0A3R7Q2V8</accession>
<dbReference type="PROSITE" id="PS50802">
    <property type="entry name" value="OTU"/>
    <property type="match status" value="1"/>
</dbReference>
<sequence>MQKIVYRSVRPKHRDHREHRGKCLSSLSQHKQWMECDPGGPSQPREEEENDHSGYNSGDEYEPFGWNLTADQWEEKERRFEKKMKKKGLMIKKMRDDGACLFRAVADQVYGDQDMHGNVRQQCMDYISRNEDAFAPFVSENFQTYVQRKRRDDCFGNHIELAAMSEMYNRIIEVYCYSVEPINSFQGSLQTDNEPIRLSYHMGTHYNSLVDPYKATIGVGLGLPGFQPGLAEKNLLKEATRQSENVHLEQRPPSSPSSSGHSERCRGRTSPLHPAPQPEGSSDTARSSPRSSPRTSELARLSPRGSTSPMGSTSSHGSTSPRGSSSPRGSTSSKDTAMESAEDQAVPGSSKDPMPSSSGYSCMGEFMVNERASFLNLLPSDIFGLSDYSNAEADILAQVLAASQQEYLDSLKCKTKEDSSDSSSSS</sequence>
<dbReference type="InterPro" id="IPR003323">
    <property type="entry name" value="OTU_dom"/>
</dbReference>
<evidence type="ECO:0000256" key="8">
    <source>
        <dbReference type="SAM" id="MobiDB-lite"/>
    </source>
</evidence>
<reference evidence="10 11" key="1">
    <citation type="submission" date="2018-04" db="EMBL/GenBank/DDBJ databases">
        <authorList>
            <person name="Zhang X."/>
            <person name="Yuan J."/>
            <person name="Li F."/>
            <person name="Xiang J."/>
        </authorList>
    </citation>
    <scope>NUCLEOTIDE SEQUENCE [LARGE SCALE GENOMIC DNA]</scope>
    <source>
        <tissue evidence="10">Muscle</tissue>
    </source>
</reference>
<dbReference type="EC" id="3.4.19.12" evidence="3"/>
<dbReference type="GO" id="GO:0006508">
    <property type="term" value="P:proteolysis"/>
    <property type="evidence" value="ECO:0007669"/>
    <property type="project" value="UniProtKB-KW"/>
</dbReference>
<dbReference type="PANTHER" id="PTHR12419">
    <property type="entry name" value="OTU DOMAIN CONTAINING PROTEIN"/>
    <property type="match status" value="1"/>
</dbReference>
<dbReference type="FunFam" id="3.90.70.80:FF:000018">
    <property type="entry name" value="OTU domain-containing protein 5-B"/>
    <property type="match status" value="1"/>
</dbReference>
<proteinExistence type="inferred from homology"/>
<dbReference type="SUPFAM" id="SSF54001">
    <property type="entry name" value="Cysteine proteinases"/>
    <property type="match status" value="1"/>
</dbReference>
<protein>
    <recommendedName>
        <fullName evidence="3">ubiquitinyl hydrolase 1</fullName>
        <ecNumber evidence="3">3.4.19.12</ecNumber>
    </recommendedName>
    <alternativeName>
        <fullName evidence="7">Deubiquitinating enzyme A</fullName>
    </alternativeName>
</protein>
<dbReference type="GO" id="GO:0004843">
    <property type="term" value="F:cysteine-type deubiquitinase activity"/>
    <property type="evidence" value="ECO:0007669"/>
    <property type="project" value="UniProtKB-EC"/>
</dbReference>
<reference evidence="10 11" key="2">
    <citation type="submission" date="2019-01" db="EMBL/GenBank/DDBJ databases">
        <title>The decoding of complex shrimp genome reveals the adaptation for benthos swimmer, frequently molting mechanism and breeding impact on genome.</title>
        <authorList>
            <person name="Sun Y."/>
            <person name="Gao Y."/>
            <person name="Yu Y."/>
        </authorList>
    </citation>
    <scope>NUCLEOTIDE SEQUENCE [LARGE SCALE GENOMIC DNA]</scope>
    <source>
        <tissue evidence="10">Muscle</tissue>
    </source>
</reference>
<feature type="compositionally biased region" description="Low complexity" evidence="8">
    <location>
        <begin position="281"/>
        <end position="333"/>
    </location>
</feature>
<comment type="catalytic activity">
    <reaction evidence="1">
        <text>Thiol-dependent hydrolysis of ester, thioester, amide, peptide and isopeptide bonds formed by the C-terminal Gly of ubiquitin (a 76-residue protein attached to proteins as an intracellular targeting signal).</text>
        <dbReference type="EC" id="3.4.19.12"/>
    </reaction>
</comment>
<keyword evidence="11" id="KW-1185">Reference proteome</keyword>
<keyword evidence="5" id="KW-0833">Ubl conjugation pathway</keyword>
<evidence type="ECO:0000256" key="3">
    <source>
        <dbReference type="ARBA" id="ARBA00012759"/>
    </source>
</evidence>
<evidence type="ECO:0000256" key="1">
    <source>
        <dbReference type="ARBA" id="ARBA00000707"/>
    </source>
</evidence>
<comment type="similarity">
    <text evidence="2">Belongs to the peptidase C85 family.</text>
</comment>
<keyword evidence="6" id="KW-0378">Hydrolase</keyword>
<evidence type="ECO:0000256" key="4">
    <source>
        <dbReference type="ARBA" id="ARBA00022670"/>
    </source>
</evidence>
<dbReference type="EMBL" id="QCYY01002848">
    <property type="protein sequence ID" value="ROT67103.1"/>
    <property type="molecule type" value="Genomic_DNA"/>
</dbReference>
<evidence type="ECO:0000259" key="9">
    <source>
        <dbReference type="PROSITE" id="PS50802"/>
    </source>
</evidence>
<dbReference type="Gene3D" id="3.90.70.80">
    <property type="match status" value="1"/>
</dbReference>
<keyword evidence="4" id="KW-0645">Protease</keyword>
<evidence type="ECO:0000256" key="5">
    <source>
        <dbReference type="ARBA" id="ARBA00022786"/>
    </source>
</evidence>
<dbReference type="GO" id="GO:0061578">
    <property type="term" value="F:K63-linked deubiquitinase activity"/>
    <property type="evidence" value="ECO:0007669"/>
    <property type="project" value="TreeGrafter"/>
</dbReference>
<evidence type="ECO:0000313" key="11">
    <source>
        <dbReference type="Proteomes" id="UP000283509"/>
    </source>
</evidence>
<feature type="domain" description="OTU" evidence="9">
    <location>
        <begin position="89"/>
        <end position="212"/>
    </location>
</feature>
<dbReference type="InterPro" id="IPR038765">
    <property type="entry name" value="Papain-like_cys_pep_sf"/>
</dbReference>
<evidence type="ECO:0000256" key="7">
    <source>
        <dbReference type="ARBA" id="ARBA00033460"/>
    </source>
</evidence>
<gene>
    <name evidence="10" type="ORF">C7M84_014831</name>
</gene>
<dbReference type="Proteomes" id="UP000283509">
    <property type="component" value="Unassembled WGS sequence"/>
</dbReference>
<dbReference type="STRING" id="6689.A0A3R7Q2V8"/>
<dbReference type="GO" id="GO:0016579">
    <property type="term" value="P:protein deubiquitination"/>
    <property type="evidence" value="ECO:0007669"/>
    <property type="project" value="TreeGrafter"/>
</dbReference>
<dbReference type="InterPro" id="IPR050704">
    <property type="entry name" value="Peptidase_C85-like"/>
</dbReference>
<comment type="caution">
    <text evidence="10">The sequence shown here is derived from an EMBL/GenBank/DDBJ whole genome shotgun (WGS) entry which is preliminary data.</text>
</comment>